<proteinExistence type="predicted"/>
<feature type="domain" description="Xylanolytic transcriptional activator regulatory" evidence="4">
    <location>
        <begin position="92"/>
        <end position="165"/>
    </location>
</feature>
<dbReference type="PANTHER" id="PTHR31001">
    <property type="entry name" value="UNCHARACTERIZED TRANSCRIPTIONAL REGULATORY PROTEIN"/>
    <property type="match status" value="1"/>
</dbReference>
<dbReference type="GeneID" id="89978217"/>
<dbReference type="EMBL" id="JAVRRD010000004">
    <property type="protein sequence ID" value="KAK5060175.1"/>
    <property type="molecule type" value="Genomic_DNA"/>
</dbReference>
<dbReference type="GO" id="GO:0008270">
    <property type="term" value="F:zinc ion binding"/>
    <property type="evidence" value="ECO:0007669"/>
    <property type="project" value="InterPro"/>
</dbReference>
<evidence type="ECO:0000313" key="5">
    <source>
        <dbReference type="EMBL" id="KAK5060175.1"/>
    </source>
</evidence>
<dbReference type="Proteomes" id="UP001358417">
    <property type="component" value="Unassembled WGS sequence"/>
</dbReference>
<evidence type="ECO:0000256" key="3">
    <source>
        <dbReference type="SAM" id="MobiDB-lite"/>
    </source>
</evidence>
<keyword evidence="6" id="KW-1185">Reference proteome</keyword>
<keyword evidence="2" id="KW-0539">Nucleus</keyword>
<dbReference type="GO" id="GO:0003677">
    <property type="term" value="F:DNA binding"/>
    <property type="evidence" value="ECO:0007669"/>
    <property type="project" value="InterPro"/>
</dbReference>
<feature type="region of interest" description="Disordered" evidence="3">
    <location>
        <begin position="405"/>
        <end position="428"/>
    </location>
</feature>
<dbReference type="InterPro" id="IPR050613">
    <property type="entry name" value="Sec_Metabolite_Reg"/>
</dbReference>
<evidence type="ECO:0000259" key="4">
    <source>
        <dbReference type="SMART" id="SM00906"/>
    </source>
</evidence>
<organism evidence="5 6">
    <name type="scientific">Exophiala bonariae</name>
    <dbReference type="NCBI Taxonomy" id="1690606"/>
    <lineage>
        <taxon>Eukaryota</taxon>
        <taxon>Fungi</taxon>
        <taxon>Dikarya</taxon>
        <taxon>Ascomycota</taxon>
        <taxon>Pezizomycotina</taxon>
        <taxon>Eurotiomycetes</taxon>
        <taxon>Chaetothyriomycetidae</taxon>
        <taxon>Chaetothyriales</taxon>
        <taxon>Herpotrichiellaceae</taxon>
        <taxon>Exophiala</taxon>
    </lineage>
</organism>
<dbReference type="SMART" id="SM00906">
    <property type="entry name" value="Fungal_trans"/>
    <property type="match status" value="1"/>
</dbReference>
<protein>
    <recommendedName>
        <fullName evidence="4">Xylanolytic transcriptional activator regulatory domain-containing protein</fullName>
    </recommendedName>
</protein>
<dbReference type="InterPro" id="IPR007219">
    <property type="entry name" value="XnlR_reg_dom"/>
</dbReference>
<name>A0AAV9NMP5_9EURO</name>
<dbReference type="AlphaFoldDB" id="A0AAV9NMP5"/>
<comment type="subcellular location">
    <subcellularLocation>
        <location evidence="1">Nucleus</location>
    </subcellularLocation>
</comment>
<evidence type="ECO:0000313" key="6">
    <source>
        <dbReference type="Proteomes" id="UP001358417"/>
    </source>
</evidence>
<accession>A0AAV9NMP5</accession>
<dbReference type="Pfam" id="PF04082">
    <property type="entry name" value="Fungal_trans"/>
    <property type="match status" value="1"/>
</dbReference>
<dbReference type="GO" id="GO:0006351">
    <property type="term" value="P:DNA-templated transcription"/>
    <property type="evidence" value="ECO:0007669"/>
    <property type="project" value="InterPro"/>
</dbReference>
<reference evidence="5 6" key="1">
    <citation type="submission" date="2023-08" db="EMBL/GenBank/DDBJ databases">
        <title>Black Yeasts Isolated from many extreme environments.</title>
        <authorList>
            <person name="Coleine C."/>
            <person name="Stajich J.E."/>
            <person name="Selbmann L."/>
        </authorList>
    </citation>
    <scope>NUCLEOTIDE SEQUENCE [LARGE SCALE GENOMIC DNA]</scope>
    <source>
        <strain evidence="5 6">CCFEE 5792</strain>
    </source>
</reference>
<dbReference type="PANTHER" id="PTHR31001:SF85">
    <property type="entry name" value="ZN(II)2CYS6 TRANSCRIPTION FACTOR (EUROFUNG)"/>
    <property type="match status" value="1"/>
</dbReference>
<comment type="caution">
    <text evidence="5">The sequence shown here is derived from an EMBL/GenBank/DDBJ whole genome shotgun (WGS) entry which is preliminary data.</text>
</comment>
<dbReference type="CDD" id="cd12148">
    <property type="entry name" value="fungal_TF_MHR"/>
    <property type="match status" value="1"/>
</dbReference>
<sequence>MLDQGTNNLEDLPCGLEALLFVIYGAAVHSMDDDACTMRLGEARNTLQRRYRYAARKALARARFVSTSELIVLQAFTLHLLTMREFHDSRTTWIFAGVAARIAQVIGIHVDGTDLGLSPFETEMRRRLWWQIAILESRSAELTGSRRSSNIELSNVQLPTNVEDADIWPEMSTAVTARVKPTESIACLIRYELVAFWDARSAGLSSLVADHISISLPSAAALKQSDSMIDELEQLLEGKYLRYCDPATPIQLLAIIIARSAINVYRLKAHHPRRYPRNTVVPDKERELLWRLCIKLLEHDNLAHSSRQIRRFMWHSKVYFQWQAIIYLLGELRNHTLGPKVEYAWQQIEDVFYHHPNFITDWKKPLHVAVGRLCLKAFRAREAALRDLPNRSHSMATPKFITQLRAQPGNGSLPGSRRTPPVPTTTSAPLELLPTLVQPRTVSNRNEIRARLSTPSNLTPHQTSTAIRPDETDENCLLDWTFADDLGMTDLPIDWALWDSMIEDSNVQQA</sequence>
<evidence type="ECO:0000256" key="2">
    <source>
        <dbReference type="ARBA" id="ARBA00023242"/>
    </source>
</evidence>
<dbReference type="RefSeq" id="XP_064709996.1">
    <property type="nucleotide sequence ID" value="XM_064853597.1"/>
</dbReference>
<gene>
    <name evidence="5" type="ORF">LTR84_010059</name>
</gene>
<dbReference type="GO" id="GO:0005634">
    <property type="term" value="C:nucleus"/>
    <property type="evidence" value="ECO:0007669"/>
    <property type="project" value="UniProtKB-SubCell"/>
</dbReference>
<evidence type="ECO:0000256" key="1">
    <source>
        <dbReference type="ARBA" id="ARBA00004123"/>
    </source>
</evidence>